<evidence type="ECO:0000313" key="2">
    <source>
        <dbReference type="Proteomes" id="UP000249081"/>
    </source>
</evidence>
<proteinExistence type="predicted"/>
<organism evidence="1 2">
    <name type="scientific">Shackletoniella antarctica</name>
    <dbReference type="NCBI Taxonomy" id="268115"/>
    <lineage>
        <taxon>Bacteria</taxon>
        <taxon>Bacillati</taxon>
        <taxon>Cyanobacteriota</taxon>
        <taxon>Cyanophyceae</taxon>
        <taxon>Oculatellales</taxon>
        <taxon>Oculatellaceae</taxon>
        <taxon>Shackletoniella</taxon>
    </lineage>
</organism>
<reference evidence="2" key="1">
    <citation type="submission" date="2018-04" db="EMBL/GenBank/DDBJ databases">
        <authorList>
            <person name="Cornet L."/>
        </authorList>
    </citation>
    <scope>NUCLEOTIDE SEQUENCE [LARGE SCALE GENOMIC DNA]</scope>
</reference>
<gene>
    <name evidence="1" type="ORF">DCF17_04220</name>
</gene>
<accession>A0A2W4YN06</accession>
<sequence length="160" mass="17368">MTTTATPSGQIPAATTWQIKLLYDGDCPLCLREVNFLRQKDGGRGLVAFTDIAADDYAPEENGGVDFATAMGRIHAVRADGTVVKNVEVFRQVYDVLGMGWIYAATRWPIVGALVDWAYGVWASWRLAVTGRPSLKTILAEREATLSQGCGEGEAGRCRV</sequence>
<protein>
    <submittedName>
        <fullName evidence="1">Thiol-disulfide oxidoreductase</fullName>
    </submittedName>
</protein>
<name>A0A2W4YN06_9CYAN</name>
<dbReference type="InterPro" id="IPR044691">
    <property type="entry name" value="DCC1_Trx"/>
</dbReference>
<dbReference type="PANTHER" id="PTHR34290:SF2">
    <property type="entry name" value="OS04G0668800 PROTEIN"/>
    <property type="match status" value="1"/>
</dbReference>
<evidence type="ECO:0000313" key="1">
    <source>
        <dbReference type="EMBL" id="PZO44348.1"/>
    </source>
</evidence>
<dbReference type="GO" id="GO:0015035">
    <property type="term" value="F:protein-disulfide reductase activity"/>
    <property type="evidence" value="ECO:0007669"/>
    <property type="project" value="InterPro"/>
</dbReference>
<dbReference type="PANTHER" id="PTHR34290">
    <property type="entry name" value="SI:CH73-390P7.2"/>
    <property type="match status" value="1"/>
</dbReference>
<dbReference type="Pfam" id="PF04134">
    <property type="entry name" value="DCC1-like"/>
    <property type="match status" value="1"/>
</dbReference>
<comment type="caution">
    <text evidence="1">The sequence shown here is derived from an EMBL/GenBank/DDBJ whole genome shotgun (WGS) entry which is preliminary data.</text>
</comment>
<dbReference type="AlphaFoldDB" id="A0A2W4YN06"/>
<dbReference type="Proteomes" id="UP000249081">
    <property type="component" value="Unassembled WGS sequence"/>
</dbReference>
<dbReference type="EMBL" id="QBMN01000018">
    <property type="protein sequence ID" value="PZO44348.1"/>
    <property type="molecule type" value="Genomic_DNA"/>
</dbReference>
<dbReference type="InterPro" id="IPR007263">
    <property type="entry name" value="DCC1-like"/>
</dbReference>
<reference evidence="1 2" key="2">
    <citation type="submission" date="2018-06" db="EMBL/GenBank/DDBJ databases">
        <title>Metagenomic assembly of (sub)arctic Cyanobacteria and their associated microbiome from non-axenic cultures.</title>
        <authorList>
            <person name="Baurain D."/>
        </authorList>
    </citation>
    <scope>NUCLEOTIDE SEQUENCE [LARGE SCALE GENOMIC DNA]</scope>
    <source>
        <strain evidence="1">ULC041bin1</strain>
    </source>
</reference>